<dbReference type="Proteomes" id="UP000664534">
    <property type="component" value="Unassembled WGS sequence"/>
</dbReference>
<proteinExistence type="predicted"/>
<evidence type="ECO:0000313" key="2">
    <source>
        <dbReference type="Proteomes" id="UP000664534"/>
    </source>
</evidence>
<reference evidence="1" key="1">
    <citation type="submission" date="2021-03" db="EMBL/GenBank/DDBJ databases">
        <authorList>
            <person name="Tagirdzhanova G."/>
        </authorList>
    </citation>
    <scope>NUCLEOTIDE SEQUENCE</scope>
</reference>
<comment type="caution">
    <text evidence="1">The sequence shown here is derived from an EMBL/GenBank/DDBJ whole genome shotgun (WGS) entry which is preliminary data.</text>
</comment>
<keyword evidence="2" id="KW-1185">Reference proteome</keyword>
<dbReference type="OrthoDB" id="5382638at2759"/>
<dbReference type="AlphaFoldDB" id="A0A8H3EMY6"/>
<protein>
    <submittedName>
        <fullName evidence="1">Uncharacterized protein</fullName>
    </submittedName>
</protein>
<sequence>MEQLCAKTIYGGAPAGQHLGVWCSRGLAVQEGPEDDIEDDLFTVNAFTGVSFDPKRTVRSNADVAMRESKGTGEMKLDVTDDVATIDDIDRG</sequence>
<name>A0A8H3EMY6_9LECA</name>
<dbReference type="EMBL" id="CAJPDT010000004">
    <property type="protein sequence ID" value="CAF9908204.1"/>
    <property type="molecule type" value="Genomic_DNA"/>
</dbReference>
<accession>A0A8H3EMY6</accession>
<evidence type="ECO:0000313" key="1">
    <source>
        <dbReference type="EMBL" id="CAF9908204.1"/>
    </source>
</evidence>
<gene>
    <name evidence="1" type="ORF">IMSHALPRED_006610</name>
</gene>
<organism evidence="1 2">
    <name type="scientific">Imshaugia aleurites</name>
    <dbReference type="NCBI Taxonomy" id="172621"/>
    <lineage>
        <taxon>Eukaryota</taxon>
        <taxon>Fungi</taxon>
        <taxon>Dikarya</taxon>
        <taxon>Ascomycota</taxon>
        <taxon>Pezizomycotina</taxon>
        <taxon>Lecanoromycetes</taxon>
        <taxon>OSLEUM clade</taxon>
        <taxon>Lecanoromycetidae</taxon>
        <taxon>Lecanorales</taxon>
        <taxon>Lecanorineae</taxon>
        <taxon>Parmeliaceae</taxon>
        <taxon>Imshaugia</taxon>
    </lineage>
</organism>